<comment type="caution">
    <text evidence="2">The sequence shown here is derived from an EMBL/GenBank/DDBJ whole genome shotgun (WGS) entry which is preliminary data.</text>
</comment>
<evidence type="ECO:0000313" key="2">
    <source>
        <dbReference type="EMBL" id="RZO75776.1"/>
    </source>
</evidence>
<dbReference type="Proteomes" id="UP000316199">
    <property type="component" value="Unassembled WGS sequence"/>
</dbReference>
<reference evidence="2 3" key="1">
    <citation type="submission" date="2019-02" db="EMBL/GenBank/DDBJ databases">
        <title>Prokaryotic population dynamics and viral predation in marine succession experiment using metagenomics: the confinement effect.</title>
        <authorList>
            <person name="Haro-Moreno J.M."/>
            <person name="Rodriguez-Valera F."/>
            <person name="Lopez-Perez M."/>
        </authorList>
    </citation>
    <scope>NUCLEOTIDE SEQUENCE [LARGE SCALE GENOMIC DNA]</scope>
    <source>
        <strain evidence="2">MED-G157</strain>
    </source>
</reference>
<evidence type="ECO:0008006" key="4">
    <source>
        <dbReference type="Google" id="ProtNLM"/>
    </source>
</evidence>
<name>A0A520RZX7_9GAMM</name>
<evidence type="ECO:0000256" key="1">
    <source>
        <dbReference type="ARBA" id="ARBA00001954"/>
    </source>
</evidence>
<dbReference type="AlphaFoldDB" id="A0A520RZX7"/>
<dbReference type="EMBL" id="SHAG01000025">
    <property type="protein sequence ID" value="RZO75776.1"/>
    <property type="molecule type" value="Genomic_DNA"/>
</dbReference>
<dbReference type="GO" id="GO:0005506">
    <property type="term" value="F:iron ion binding"/>
    <property type="evidence" value="ECO:0007669"/>
    <property type="project" value="UniProtKB-ARBA"/>
</dbReference>
<proteinExistence type="predicted"/>
<gene>
    <name evidence="2" type="ORF">EVA68_06175</name>
</gene>
<comment type="cofactor">
    <cofactor evidence="1">
        <name>Fe(2+)</name>
        <dbReference type="ChEBI" id="CHEBI:29033"/>
    </cofactor>
</comment>
<dbReference type="GO" id="GO:0016706">
    <property type="term" value="F:2-oxoglutarate-dependent dioxygenase activity"/>
    <property type="evidence" value="ECO:0007669"/>
    <property type="project" value="UniProtKB-ARBA"/>
</dbReference>
<sequence>MTTAMDRVMDTIAKLDLKSHIAELEVKGFTALPGVLSKTQIESSKRAIIARVEEKSGKPVDLITGKGFEGGWRYVPHLLYDDEVFEDILMAPKPLALLTYLLGESCLLSSVGCHFKGQGGEPLLLHSDNANGIPQPFPSYAQIANINYALTPYSKREGALVMVPGSHRHGRHPTPAETQLSGDNTNPDAVAMDLAPGDCVIWHGNTWHGSFAREIPGIRMNLAMYCCRQYIQTQEFHPGNVPQDMLNRHTNDERFQVLLGAKMPYPWDKTGPKSGLLSKSPRGLFD</sequence>
<dbReference type="PANTHER" id="PTHR20883">
    <property type="entry name" value="PHYTANOYL-COA DIOXYGENASE DOMAIN CONTAINING 1"/>
    <property type="match status" value="1"/>
</dbReference>
<dbReference type="InterPro" id="IPR008775">
    <property type="entry name" value="Phytyl_CoA_dOase-like"/>
</dbReference>
<dbReference type="Gene3D" id="2.60.120.620">
    <property type="entry name" value="q2cbj1_9rhob like domain"/>
    <property type="match status" value="1"/>
</dbReference>
<dbReference type="PANTHER" id="PTHR20883:SF48">
    <property type="entry name" value="ECTOINE DIOXYGENASE"/>
    <property type="match status" value="1"/>
</dbReference>
<accession>A0A520RZX7</accession>
<organism evidence="2 3">
    <name type="scientific">OM182 bacterium</name>
    <dbReference type="NCBI Taxonomy" id="2510334"/>
    <lineage>
        <taxon>Bacteria</taxon>
        <taxon>Pseudomonadati</taxon>
        <taxon>Pseudomonadota</taxon>
        <taxon>Gammaproteobacteria</taxon>
        <taxon>OMG group</taxon>
        <taxon>OM182 clade</taxon>
    </lineage>
</organism>
<protein>
    <recommendedName>
        <fullName evidence="4">Phytanoyl-CoA dioxygenase family protein</fullName>
    </recommendedName>
</protein>
<evidence type="ECO:0000313" key="3">
    <source>
        <dbReference type="Proteomes" id="UP000316199"/>
    </source>
</evidence>
<dbReference type="SUPFAM" id="SSF51197">
    <property type="entry name" value="Clavaminate synthase-like"/>
    <property type="match status" value="1"/>
</dbReference>
<dbReference type="Pfam" id="PF05721">
    <property type="entry name" value="PhyH"/>
    <property type="match status" value="1"/>
</dbReference>